<keyword evidence="9" id="KW-0902">Two-component regulatory system</keyword>
<evidence type="ECO:0000313" key="14">
    <source>
        <dbReference type="EMBL" id="ACB75185.1"/>
    </source>
</evidence>
<dbReference type="CDD" id="cd06225">
    <property type="entry name" value="HAMP"/>
    <property type="match status" value="1"/>
</dbReference>
<comment type="subcellular location">
    <subcellularLocation>
        <location evidence="2">Membrane</location>
    </subcellularLocation>
</comment>
<feature type="domain" description="HAMP" evidence="13">
    <location>
        <begin position="63"/>
        <end position="116"/>
    </location>
</feature>
<proteinExistence type="predicted"/>
<dbReference type="GO" id="GO:0005524">
    <property type="term" value="F:ATP binding"/>
    <property type="evidence" value="ECO:0007669"/>
    <property type="project" value="UniProtKB-KW"/>
</dbReference>
<dbReference type="eggNOG" id="COG5000">
    <property type="taxonomic scope" value="Bacteria"/>
</dbReference>
<feature type="domain" description="PAS" evidence="12">
    <location>
        <begin position="121"/>
        <end position="166"/>
    </location>
</feature>
<dbReference type="InterPro" id="IPR004358">
    <property type="entry name" value="Sig_transdc_His_kin-like_C"/>
</dbReference>
<keyword evidence="10" id="KW-0472">Membrane</keyword>
<gene>
    <name evidence="14" type="ordered locus">Oter_1902</name>
</gene>
<feature type="domain" description="Histidine kinase" evidence="11">
    <location>
        <begin position="236"/>
        <end position="448"/>
    </location>
</feature>
<evidence type="ECO:0000256" key="4">
    <source>
        <dbReference type="ARBA" id="ARBA00022553"/>
    </source>
</evidence>
<dbReference type="SUPFAM" id="SSF158472">
    <property type="entry name" value="HAMP domain-like"/>
    <property type="match status" value="1"/>
</dbReference>
<keyword evidence="15" id="KW-1185">Reference proteome</keyword>
<evidence type="ECO:0000259" key="11">
    <source>
        <dbReference type="PROSITE" id="PS50109"/>
    </source>
</evidence>
<dbReference type="GO" id="GO:0000160">
    <property type="term" value="P:phosphorelay signal transduction system"/>
    <property type="evidence" value="ECO:0007669"/>
    <property type="project" value="UniProtKB-KW"/>
</dbReference>
<evidence type="ECO:0000256" key="3">
    <source>
        <dbReference type="ARBA" id="ARBA00012438"/>
    </source>
</evidence>
<dbReference type="Pfam" id="PF02518">
    <property type="entry name" value="HATPase_c"/>
    <property type="match status" value="1"/>
</dbReference>
<evidence type="ECO:0000256" key="10">
    <source>
        <dbReference type="SAM" id="Phobius"/>
    </source>
</evidence>
<dbReference type="InterPro" id="IPR036890">
    <property type="entry name" value="HATPase_C_sf"/>
</dbReference>
<dbReference type="EC" id="2.7.13.3" evidence="3"/>
<dbReference type="GO" id="GO:0016020">
    <property type="term" value="C:membrane"/>
    <property type="evidence" value="ECO:0007669"/>
    <property type="project" value="UniProtKB-SubCell"/>
</dbReference>
<dbReference type="HOGENOM" id="CLU_000445_114_4_0"/>
<name>B1ZXY3_OPITP</name>
<dbReference type="STRING" id="452637.Oter_1902"/>
<dbReference type="PANTHER" id="PTHR43065:SF46">
    <property type="entry name" value="C4-DICARBOXYLATE TRANSPORT SENSOR PROTEIN DCTB"/>
    <property type="match status" value="1"/>
</dbReference>
<keyword evidence="10" id="KW-0812">Transmembrane</keyword>
<dbReference type="InterPro" id="IPR003660">
    <property type="entry name" value="HAMP_dom"/>
</dbReference>
<evidence type="ECO:0000256" key="2">
    <source>
        <dbReference type="ARBA" id="ARBA00004370"/>
    </source>
</evidence>
<dbReference type="PROSITE" id="PS50109">
    <property type="entry name" value="HIS_KIN"/>
    <property type="match status" value="1"/>
</dbReference>
<keyword evidence="7 14" id="KW-0418">Kinase</keyword>
<dbReference type="SMART" id="SM00387">
    <property type="entry name" value="HATPase_c"/>
    <property type="match status" value="1"/>
</dbReference>
<accession>B1ZXY3</accession>
<evidence type="ECO:0000259" key="13">
    <source>
        <dbReference type="PROSITE" id="PS50885"/>
    </source>
</evidence>
<keyword evidence="5" id="KW-0808">Transferase</keyword>
<keyword evidence="10" id="KW-1133">Transmembrane helix</keyword>
<dbReference type="GO" id="GO:0004673">
    <property type="term" value="F:protein histidine kinase activity"/>
    <property type="evidence" value="ECO:0007669"/>
    <property type="project" value="UniProtKB-EC"/>
</dbReference>
<feature type="transmembrane region" description="Helical" evidence="10">
    <location>
        <begin position="42"/>
        <end position="63"/>
    </location>
</feature>
<keyword evidence="8" id="KW-0067">ATP-binding</keyword>
<dbReference type="PROSITE" id="PS50885">
    <property type="entry name" value="HAMP"/>
    <property type="match status" value="1"/>
</dbReference>
<dbReference type="SUPFAM" id="SSF55785">
    <property type="entry name" value="PYP-like sensor domain (PAS domain)"/>
    <property type="match status" value="1"/>
</dbReference>
<keyword evidence="4" id="KW-0597">Phosphoprotein</keyword>
<dbReference type="RefSeq" id="WP_012374722.1">
    <property type="nucleotide sequence ID" value="NC_010571.1"/>
</dbReference>
<evidence type="ECO:0000256" key="7">
    <source>
        <dbReference type="ARBA" id="ARBA00022777"/>
    </source>
</evidence>
<dbReference type="OrthoDB" id="9815750at2"/>
<dbReference type="PRINTS" id="PR00344">
    <property type="entry name" value="BCTRLSENSOR"/>
</dbReference>
<evidence type="ECO:0000259" key="12">
    <source>
        <dbReference type="PROSITE" id="PS50112"/>
    </source>
</evidence>
<dbReference type="InterPro" id="IPR000014">
    <property type="entry name" value="PAS"/>
</dbReference>
<dbReference type="Proteomes" id="UP000007013">
    <property type="component" value="Chromosome"/>
</dbReference>
<evidence type="ECO:0000256" key="8">
    <source>
        <dbReference type="ARBA" id="ARBA00022840"/>
    </source>
</evidence>
<evidence type="ECO:0000256" key="5">
    <source>
        <dbReference type="ARBA" id="ARBA00022679"/>
    </source>
</evidence>
<dbReference type="Gene3D" id="3.30.450.20">
    <property type="entry name" value="PAS domain"/>
    <property type="match status" value="1"/>
</dbReference>
<dbReference type="AlphaFoldDB" id="B1ZXY3"/>
<evidence type="ECO:0000256" key="1">
    <source>
        <dbReference type="ARBA" id="ARBA00000085"/>
    </source>
</evidence>
<dbReference type="InterPro" id="IPR003594">
    <property type="entry name" value="HATPase_dom"/>
</dbReference>
<reference evidence="14 15" key="1">
    <citation type="journal article" date="2011" name="J. Bacteriol.">
        <title>Genome sequence of the verrucomicrobium Opitutus terrae PB90-1, an abundant inhabitant of rice paddy soil ecosystems.</title>
        <authorList>
            <person name="van Passel M.W."/>
            <person name="Kant R."/>
            <person name="Palva A."/>
            <person name="Copeland A."/>
            <person name="Lucas S."/>
            <person name="Lapidus A."/>
            <person name="Glavina del Rio T."/>
            <person name="Pitluck S."/>
            <person name="Goltsman E."/>
            <person name="Clum A."/>
            <person name="Sun H."/>
            <person name="Schmutz J."/>
            <person name="Larimer F.W."/>
            <person name="Land M.L."/>
            <person name="Hauser L."/>
            <person name="Kyrpides N."/>
            <person name="Mikhailova N."/>
            <person name="Richardson P.P."/>
            <person name="Janssen P.H."/>
            <person name="de Vos W.M."/>
            <person name="Smidt H."/>
        </authorList>
    </citation>
    <scope>NUCLEOTIDE SEQUENCE [LARGE SCALE GENOMIC DNA]</scope>
    <source>
        <strain evidence="15">DSM 11246 / JCM 15787 / PB90-1</strain>
    </source>
</reference>
<dbReference type="PANTHER" id="PTHR43065">
    <property type="entry name" value="SENSOR HISTIDINE KINASE"/>
    <property type="match status" value="1"/>
</dbReference>
<evidence type="ECO:0000313" key="15">
    <source>
        <dbReference type="Proteomes" id="UP000007013"/>
    </source>
</evidence>
<dbReference type="Gene3D" id="3.30.565.10">
    <property type="entry name" value="Histidine kinase-like ATPase, C-terminal domain"/>
    <property type="match status" value="1"/>
</dbReference>
<evidence type="ECO:0000256" key="9">
    <source>
        <dbReference type="ARBA" id="ARBA00023012"/>
    </source>
</evidence>
<dbReference type="EMBL" id="CP001032">
    <property type="protein sequence ID" value="ACB75185.1"/>
    <property type="molecule type" value="Genomic_DNA"/>
</dbReference>
<dbReference type="InterPro" id="IPR035965">
    <property type="entry name" value="PAS-like_dom_sf"/>
</dbReference>
<keyword evidence="6" id="KW-0547">Nucleotide-binding</keyword>
<organism evidence="14 15">
    <name type="scientific">Opitutus terrae (strain DSM 11246 / JCM 15787 / PB90-1)</name>
    <dbReference type="NCBI Taxonomy" id="452637"/>
    <lineage>
        <taxon>Bacteria</taxon>
        <taxon>Pseudomonadati</taxon>
        <taxon>Verrucomicrobiota</taxon>
        <taxon>Opitutia</taxon>
        <taxon>Opitutales</taxon>
        <taxon>Opitutaceae</taxon>
        <taxon>Opitutus</taxon>
    </lineage>
</organism>
<evidence type="ECO:0000256" key="6">
    <source>
        <dbReference type="ARBA" id="ARBA00022741"/>
    </source>
</evidence>
<feature type="transmembrane region" description="Helical" evidence="10">
    <location>
        <begin position="12"/>
        <end position="36"/>
    </location>
</feature>
<dbReference type="InterPro" id="IPR005467">
    <property type="entry name" value="His_kinase_dom"/>
</dbReference>
<protein>
    <recommendedName>
        <fullName evidence="3">histidine kinase</fullName>
        <ecNumber evidence="3">2.7.13.3</ecNumber>
    </recommendedName>
</protein>
<dbReference type="KEGG" id="ote:Oter_1902"/>
<comment type="catalytic activity">
    <reaction evidence="1">
        <text>ATP + protein L-histidine = ADP + protein N-phospho-L-histidine.</text>
        <dbReference type="EC" id="2.7.13.3"/>
    </reaction>
</comment>
<dbReference type="SUPFAM" id="SSF55874">
    <property type="entry name" value="ATPase domain of HSP90 chaperone/DNA topoisomerase II/histidine kinase"/>
    <property type="match status" value="1"/>
</dbReference>
<dbReference type="Gene3D" id="6.10.340.10">
    <property type="match status" value="1"/>
</dbReference>
<sequence>MAKRHHRFSHEQVVFFQALAAGLPAVAISLILLWIGGYSAKLQWTLGLLIVGCWLGFAAAVQVRVIRPLQTMANLLSALREGDFSVRARDARRDEPLGDVMAEINTLSRTLQEQRLSALEATALLRTVMEEIEVAVFAFDAEGKLRLANHAGQLLLNKPAERILGRGAAELGLEECLTGEPTRILATTFPGGSGRWGMRRSLFREGGRPHHLIVIADLSRTLREEELRAWQRLVRVLGHELNNSLAPIKSIAGSLGSILKREQRAPDWEDDMRSGLEIIASRAEGLSRFMQAYARLARLPAPSRAPCEVAPLVSRVTALETRRPVTVVGGPPLTLSCDAAQIEQVLINLLKNAVDAVLEAATAGRENGGICVEWKKLPGQIEIAVVDDGPGIANSGNLFVPFFTTKPEGSGIGLVLCRQIAENHGGTLTLESRDDGHTGSVARLRLPI</sequence>
<dbReference type="PROSITE" id="PS50112">
    <property type="entry name" value="PAS"/>
    <property type="match status" value="1"/>
</dbReference>